<keyword evidence="1" id="KW-0812">Transmembrane</keyword>
<dbReference type="RefSeq" id="WP_208847207.1">
    <property type="nucleotide sequence ID" value="NZ_JAGGDJ010000004.1"/>
</dbReference>
<feature type="transmembrane region" description="Helical" evidence="1">
    <location>
        <begin position="165"/>
        <end position="189"/>
    </location>
</feature>
<reference evidence="2 3" key="1">
    <citation type="submission" date="2021-03" db="EMBL/GenBank/DDBJ databases">
        <title>Paenibacillus artemisicola MWE-103 whole genome sequence.</title>
        <authorList>
            <person name="Ham Y.J."/>
        </authorList>
    </citation>
    <scope>NUCLEOTIDE SEQUENCE [LARGE SCALE GENOMIC DNA]</scope>
    <source>
        <strain evidence="2 3">MWE-103</strain>
    </source>
</reference>
<dbReference type="PANTHER" id="PTHR43471">
    <property type="entry name" value="ABC TRANSPORTER PERMEASE"/>
    <property type="match status" value="1"/>
</dbReference>
<dbReference type="PANTHER" id="PTHR43471:SF1">
    <property type="entry name" value="ABC TRANSPORTER PERMEASE PROTEIN NOSY-RELATED"/>
    <property type="match status" value="1"/>
</dbReference>
<comment type="caution">
    <text evidence="2">The sequence shown here is derived from an EMBL/GenBank/DDBJ whole genome shotgun (WGS) entry which is preliminary data.</text>
</comment>
<feature type="transmembrane region" description="Helical" evidence="1">
    <location>
        <begin position="19"/>
        <end position="37"/>
    </location>
</feature>
<dbReference type="EMBL" id="JAGGDJ010000004">
    <property type="protein sequence ID" value="MBO7744243.1"/>
    <property type="molecule type" value="Genomic_DNA"/>
</dbReference>
<protein>
    <submittedName>
        <fullName evidence="2">ABC transporter permease</fullName>
    </submittedName>
</protein>
<evidence type="ECO:0000313" key="2">
    <source>
        <dbReference type="EMBL" id="MBO7744243.1"/>
    </source>
</evidence>
<dbReference type="Pfam" id="PF12679">
    <property type="entry name" value="ABC2_membrane_2"/>
    <property type="match status" value="1"/>
</dbReference>
<name>A0ABS3W7G4_9BACL</name>
<feature type="transmembrane region" description="Helical" evidence="1">
    <location>
        <begin position="132"/>
        <end position="153"/>
    </location>
</feature>
<feature type="transmembrane region" description="Helical" evidence="1">
    <location>
        <begin position="49"/>
        <end position="68"/>
    </location>
</feature>
<evidence type="ECO:0000256" key="1">
    <source>
        <dbReference type="SAM" id="Phobius"/>
    </source>
</evidence>
<sequence>MNAWHIAVREIRIGFRNPWAYSFLGLFAVFSLSLLLIQSQNDVEGFSSITGTLLNLMLYLLPLVALLLGSFTLTSEKEEGSWQLLASYPLSTFAFLAGKYMGMAIVMLAIVAFGFGLTGVVGALLGIRFGAFGLYIAFSSGLVLLFLAVALWLGTFASNRWQALIYGVSVWFFAVIGWPTLLIAVLGFVPYGMIKPLLLTLTALNPAEFVRLFVIVRLGGGSALGPEYYNWIVWVRGPYGLLLFALLFAGFLAAAAGAAYVVWERRRVRG</sequence>
<dbReference type="Proteomes" id="UP000670947">
    <property type="component" value="Unassembled WGS sequence"/>
</dbReference>
<gene>
    <name evidence="2" type="ORF">I8J29_08560</name>
</gene>
<accession>A0ABS3W7G4</accession>
<feature type="transmembrane region" description="Helical" evidence="1">
    <location>
        <begin position="104"/>
        <end position="125"/>
    </location>
</feature>
<feature type="transmembrane region" description="Helical" evidence="1">
    <location>
        <begin position="239"/>
        <end position="263"/>
    </location>
</feature>
<proteinExistence type="predicted"/>
<organism evidence="2 3">
    <name type="scientific">Paenibacillus artemisiicola</name>
    <dbReference type="NCBI Taxonomy" id="1172618"/>
    <lineage>
        <taxon>Bacteria</taxon>
        <taxon>Bacillati</taxon>
        <taxon>Bacillota</taxon>
        <taxon>Bacilli</taxon>
        <taxon>Bacillales</taxon>
        <taxon>Paenibacillaceae</taxon>
        <taxon>Paenibacillus</taxon>
    </lineage>
</organism>
<keyword evidence="1" id="KW-1133">Transmembrane helix</keyword>
<keyword evidence="1" id="KW-0472">Membrane</keyword>
<evidence type="ECO:0000313" key="3">
    <source>
        <dbReference type="Proteomes" id="UP000670947"/>
    </source>
</evidence>
<keyword evidence="3" id="KW-1185">Reference proteome</keyword>